<keyword evidence="4 8" id="KW-1133">Transmembrane helix</keyword>
<sequence length="409" mass="44273">SNPSWFTPRRLLVVFCFINMLNSVDRGTIASNGVNGRQESCSETGVCSPARGIQGDFNLSNFEDGVISSAFLVGLLVSSPIFASLAKGVNPFRLIGIGLTIWTLSVAFCGLSFNFWSIALCRMLVGIGEASFASLAAPFIDDNAPISQRTAWLGLFYMCIPSGYAIGYIFGGLIGQFGWRWAFFVEALLMFPFAVLCFFTKPVALKGCFSSSTLTILVNDIKIVLLDSVYLVNVLGSSLYTFVLGAYSYWGPKAGYSIYHMKNADYLFGGVTVVCGVLGTLGGAVVLDRIDSTIFNAFKVLSFSTFCGAIFCFSAFCFKSLYVFLALFAVGELLIFATQGPVNFVCLRCVRPSLRPLAMAIATVCIHVLGDVPSSPLVGLLQDHVNNWRETSLITTSVLFITAATWFIG</sequence>
<feature type="transmembrane region" description="Helical" evidence="8">
    <location>
        <begin position="152"/>
        <end position="175"/>
    </location>
</feature>
<evidence type="ECO:0000256" key="9">
    <source>
        <dbReference type="SAM" id="SignalP"/>
    </source>
</evidence>
<dbReference type="InterPro" id="IPR036259">
    <property type="entry name" value="MFS_trans_sf"/>
</dbReference>
<reference evidence="11 12" key="1">
    <citation type="journal article" date="2013" name="BMC Genomics">
        <title>The miniature genome of a carnivorous plant Genlisea aurea contains a low number of genes and short non-coding sequences.</title>
        <authorList>
            <person name="Leushkin E.V."/>
            <person name="Sutormin R.A."/>
            <person name="Nabieva E.R."/>
            <person name="Penin A.A."/>
            <person name="Kondrashov A.S."/>
            <person name="Logacheva M.D."/>
        </authorList>
    </citation>
    <scope>NUCLEOTIDE SEQUENCE [LARGE SCALE GENOMIC DNA]</scope>
</reference>
<dbReference type="CDD" id="cd17328">
    <property type="entry name" value="MFS_spinster_like"/>
    <property type="match status" value="1"/>
</dbReference>
<evidence type="ECO:0000256" key="3">
    <source>
        <dbReference type="ARBA" id="ARBA00022692"/>
    </source>
</evidence>
<comment type="caution">
    <text evidence="11">The sequence shown here is derived from an EMBL/GenBank/DDBJ whole genome shotgun (WGS) entry which is preliminary data.</text>
</comment>
<dbReference type="Gene3D" id="1.20.1250.20">
    <property type="entry name" value="MFS general substrate transporter like domains"/>
    <property type="match status" value="1"/>
</dbReference>
<name>S8CS74_9LAMI</name>
<dbReference type="SUPFAM" id="SSF103473">
    <property type="entry name" value="MFS general substrate transporter"/>
    <property type="match status" value="1"/>
</dbReference>
<dbReference type="InterPro" id="IPR020846">
    <property type="entry name" value="MFS_dom"/>
</dbReference>
<evidence type="ECO:0000256" key="4">
    <source>
        <dbReference type="ARBA" id="ARBA00022989"/>
    </source>
</evidence>
<feature type="transmembrane region" description="Helical" evidence="8">
    <location>
        <begin position="181"/>
        <end position="200"/>
    </location>
</feature>
<keyword evidence="2" id="KW-0813">Transport</keyword>
<dbReference type="EMBL" id="AUSU01001823">
    <property type="protein sequence ID" value="EPS70104.1"/>
    <property type="molecule type" value="Genomic_DNA"/>
</dbReference>
<feature type="signal peptide" evidence="9">
    <location>
        <begin position="1"/>
        <end position="26"/>
    </location>
</feature>
<dbReference type="GO" id="GO:0022857">
    <property type="term" value="F:transmembrane transporter activity"/>
    <property type="evidence" value="ECO:0007669"/>
    <property type="project" value="InterPro"/>
</dbReference>
<dbReference type="Proteomes" id="UP000015453">
    <property type="component" value="Unassembled WGS sequence"/>
</dbReference>
<gene>
    <name evidence="11" type="ORF">M569_04656</name>
</gene>
<dbReference type="PANTHER" id="PTHR23505">
    <property type="entry name" value="SPINSTER"/>
    <property type="match status" value="1"/>
</dbReference>
<feature type="non-terminal residue" evidence="11">
    <location>
        <position position="409"/>
    </location>
</feature>
<feature type="transmembrane region" description="Helical" evidence="8">
    <location>
        <begin position="66"/>
        <end position="85"/>
    </location>
</feature>
<feature type="transmembrane region" description="Helical" evidence="8">
    <location>
        <begin position="322"/>
        <end position="345"/>
    </location>
</feature>
<feature type="transmembrane region" description="Helical" evidence="8">
    <location>
        <begin position="294"/>
        <end position="316"/>
    </location>
</feature>
<proteinExistence type="inferred from homology"/>
<keyword evidence="9" id="KW-0732">Signal</keyword>
<protein>
    <submittedName>
        <fullName evidence="11">Major facilitator protein</fullName>
    </submittedName>
</protein>
<dbReference type="GO" id="GO:0016020">
    <property type="term" value="C:membrane"/>
    <property type="evidence" value="ECO:0007669"/>
    <property type="project" value="UniProtKB-SubCell"/>
</dbReference>
<feature type="transmembrane region" description="Helical" evidence="8">
    <location>
        <begin position="266"/>
        <end position="287"/>
    </location>
</feature>
<evidence type="ECO:0000256" key="5">
    <source>
        <dbReference type="ARBA" id="ARBA00023136"/>
    </source>
</evidence>
<dbReference type="AlphaFoldDB" id="S8CS74"/>
<feature type="transmembrane region" description="Helical" evidence="8">
    <location>
        <begin position="221"/>
        <end position="246"/>
    </location>
</feature>
<feature type="non-terminal residue" evidence="11">
    <location>
        <position position="1"/>
    </location>
</feature>
<keyword evidence="3 8" id="KW-0812">Transmembrane</keyword>
<evidence type="ECO:0000313" key="11">
    <source>
        <dbReference type="EMBL" id="EPS70104.1"/>
    </source>
</evidence>
<dbReference type="InterPro" id="IPR011701">
    <property type="entry name" value="MFS"/>
</dbReference>
<comment type="similarity">
    <text evidence="6">Belongs to the major facilitator superfamily. Spinster (TC 2.A.1.49) family.</text>
</comment>
<evidence type="ECO:0000259" key="10">
    <source>
        <dbReference type="PROSITE" id="PS50850"/>
    </source>
</evidence>
<dbReference type="PANTHER" id="PTHR23505:SF84">
    <property type="entry name" value="MAJOR FACILITATOR SUPERFAMILY, MFS TRANSPORTER SUPERFAMILY"/>
    <property type="match status" value="1"/>
</dbReference>
<evidence type="ECO:0000256" key="8">
    <source>
        <dbReference type="SAM" id="Phobius"/>
    </source>
</evidence>
<feature type="chain" id="PRO_5004562064" evidence="9">
    <location>
        <begin position="27"/>
        <end position="409"/>
    </location>
</feature>
<accession>S8CS74</accession>
<comment type="subcellular location">
    <subcellularLocation>
        <location evidence="1">Membrane</location>
        <topology evidence="1">Multi-pass membrane protein</topology>
    </subcellularLocation>
</comment>
<dbReference type="OrthoDB" id="6770063at2759"/>
<evidence type="ECO:0000256" key="1">
    <source>
        <dbReference type="ARBA" id="ARBA00004141"/>
    </source>
</evidence>
<evidence type="ECO:0000313" key="12">
    <source>
        <dbReference type="Proteomes" id="UP000015453"/>
    </source>
</evidence>
<feature type="transmembrane region" description="Helical" evidence="8">
    <location>
        <begin position="92"/>
        <end position="116"/>
    </location>
</feature>
<evidence type="ECO:0000256" key="2">
    <source>
        <dbReference type="ARBA" id="ARBA00022448"/>
    </source>
</evidence>
<keyword evidence="5 8" id="KW-0472">Membrane</keyword>
<dbReference type="PROSITE" id="PS50850">
    <property type="entry name" value="MFS"/>
    <property type="match status" value="1"/>
</dbReference>
<evidence type="ECO:0000256" key="7">
    <source>
        <dbReference type="ARBA" id="ARBA00044504"/>
    </source>
</evidence>
<dbReference type="InterPro" id="IPR044770">
    <property type="entry name" value="MFS_spinster-like"/>
</dbReference>
<dbReference type="Pfam" id="PF07690">
    <property type="entry name" value="MFS_1"/>
    <property type="match status" value="1"/>
</dbReference>
<comment type="similarity">
    <text evidence="7">Belongs to the major facilitator superfamily. Phosphate:H(+) symporter (TC 2.A.1.9) family.</text>
</comment>
<feature type="domain" description="Major facilitator superfamily (MFS) profile" evidence="10">
    <location>
        <begin position="11"/>
        <end position="409"/>
    </location>
</feature>
<organism evidence="11 12">
    <name type="scientific">Genlisea aurea</name>
    <dbReference type="NCBI Taxonomy" id="192259"/>
    <lineage>
        <taxon>Eukaryota</taxon>
        <taxon>Viridiplantae</taxon>
        <taxon>Streptophyta</taxon>
        <taxon>Embryophyta</taxon>
        <taxon>Tracheophyta</taxon>
        <taxon>Spermatophyta</taxon>
        <taxon>Magnoliopsida</taxon>
        <taxon>eudicotyledons</taxon>
        <taxon>Gunneridae</taxon>
        <taxon>Pentapetalae</taxon>
        <taxon>asterids</taxon>
        <taxon>lamiids</taxon>
        <taxon>Lamiales</taxon>
        <taxon>Lentibulariaceae</taxon>
        <taxon>Genlisea</taxon>
    </lineage>
</organism>
<keyword evidence="12" id="KW-1185">Reference proteome</keyword>
<evidence type="ECO:0000256" key="6">
    <source>
        <dbReference type="ARBA" id="ARBA00024338"/>
    </source>
</evidence>